<reference evidence="2 3" key="1">
    <citation type="journal article" date="2021" name="Sci. Rep.">
        <title>Chromosome anchoring in Senegalese sole (Solea senegalensis) reveals sex-associated markers and genome rearrangements in flatfish.</title>
        <authorList>
            <person name="Guerrero-Cozar I."/>
            <person name="Gomez-Garrido J."/>
            <person name="Berbel C."/>
            <person name="Martinez-Blanch J.F."/>
            <person name="Alioto T."/>
            <person name="Claros M.G."/>
            <person name="Gagnaire P.A."/>
            <person name="Manchado M."/>
        </authorList>
    </citation>
    <scope>NUCLEOTIDE SEQUENCE [LARGE SCALE GENOMIC DNA]</scope>
    <source>
        <strain evidence="2">Sse05_10M</strain>
    </source>
</reference>
<name>A0AAV6QHR3_SOLSE</name>
<proteinExistence type="predicted"/>
<evidence type="ECO:0000313" key="3">
    <source>
        <dbReference type="Proteomes" id="UP000693946"/>
    </source>
</evidence>
<accession>A0AAV6QHR3</accession>
<dbReference type="AlphaFoldDB" id="A0AAV6QHR3"/>
<sequence length="84" mass="9375">MTVDPSHTPENADIFQPTSEQTTVDTEHNLATPHVTKGNQADAQQSAHSEDGLIEHEVESDSIQVVEVFSWPFWAQEEDASWRG</sequence>
<protein>
    <submittedName>
        <fullName evidence="2">Uncharacterized protein</fullName>
    </submittedName>
</protein>
<feature type="region of interest" description="Disordered" evidence="1">
    <location>
        <begin position="1"/>
        <end position="54"/>
    </location>
</feature>
<evidence type="ECO:0000313" key="2">
    <source>
        <dbReference type="EMBL" id="KAG7490045.1"/>
    </source>
</evidence>
<organism evidence="2 3">
    <name type="scientific">Solea senegalensis</name>
    <name type="common">Senegalese sole</name>
    <dbReference type="NCBI Taxonomy" id="28829"/>
    <lineage>
        <taxon>Eukaryota</taxon>
        <taxon>Metazoa</taxon>
        <taxon>Chordata</taxon>
        <taxon>Craniata</taxon>
        <taxon>Vertebrata</taxon>
        <taxon>Euteleostomi</taxon>
        <taxon>Actinopterygii</taxon>
        <taxon>Neopterygii</taxon>
        <taxon>Teleostei</taxon>
        <taxon>Neoteleostei</taxon>
        <taxon>Acanthomorphata</taxon>
        <taxon>Carangaria</taxon>
        <taxon>Pleuronectiformes</taxon>
        <taxon>Pleuronectoidei</taxon>
        <taxon>Soleidae</taxon>
        <taxon>Solea</taxon>
    </lineage>
</organism>
<comment type="caution">
    <text evidence="2">The sequence shown here is derived from an EMBL/GenBank/DDBJ whole genome shotgun (WGS) entry which is preliminary data.</text>
</comment>
<evidence type="ECO:0000256" key="1">
    <source>
        <dbReference type="SAM" id="MobiDB-lite"/>
    </source>
</evidence>
<dbReference type="EMBL" id="JAGKHQ010000017">
    <property type="protein sequence ID" value="KAG7490045.1"/>
    <property type="molecule type" value="Genomic_DNA"/>
</dbReference>
<dbReference type="Proteomes" id="UP000693946">
    <property type="component" value="Linkage Group LG5"/>
</dbReference>
<feature type="compositionally biased region" description="Polar residues" evidence="1">
    <location>
        <begin position="37"/>
        <end position="47"/>
    </location>
</feature>
<keyword evidence="3" id="KW-1185">Reference proteome</keyword>
<gene>
    <name evidence="2" type="ORF">JOB18_026718</name>
</gene>